<dbReference type="PROSITE" id="PS50041">
    <property type="entry name" value="C_TYPE_LECTIN_2"/>
    <property type="match status" value="3"/>
</dbReference>
<feature type="domain" description="G-protein coupled receptors family 2 profile 2" evidence="10">
    <location>
        <begin position="1166"/>
        <end position="1424"/>
    </location>
</feature>
<dbReference type="InterPro" id="IPR016186">
    <property type="entry name" value="C-type_lectin-like/link_sf"/>
</dbReference>
<keyword evidence="7" id="KW-0732">Signal</keyword>
<dbReference type="Pfam" id="PF00059">
    <property type="entry name" value="Lectin_C"/>
    <property type="match status" value="3"/>
</dbReference>
<proteinExistence type="predicted"/>
<dbReference type="CDD" id="cd13952">
    <property type="entry name" value="7tm_classB"/>
    <property type="match status" value="1"/>
</dbReference>
<feature type="transmembrane region" description="Helical" evidence="6">
    <location>
        <begin position="1363"/>
        <end position="1386"/>
    </location>
</feature>
<evidence type="ECO:0000256" key="6">
    <source>
        <dbReference type="SAM" id="Phobius"/>
    </source>
</evidence>
<feature type="chain" id="PRO_5043989524" evidence="7">
    <location>
        <begin position="22"/>
        <end position="1495"/>
    </location>
</feature>
<dbReference type="PROSITE" id="PS50261">
    <property type="entry name" value="G_PROTEIN_RECEP_F2_4"/>
    <property type="match status" value="1"/>
</dbReference>
<dbReference type="InterPro" id="IPR018378">
    <property type="entry name" value="C-type_lectin_CS"/>
</dbReference>
<name>A0AAV7JKA5_9METZ</name>
<dbReference type="InterPro" id="IPR057244">
    <property type="entry name" value="GAIN_B"/>
</dbReference>
<feature type="signal peptide" evidence="7">
    <location>
        <begin position="1"/>
        <end position="21"/>
    </location>
</feature>
<evidence type="ECO:0000313" key="11">
    <source>
        <dbReference type="EMBL" id="KAI6648880.1"/>
    </source>
</evidence>
<dbReference type="InterPro" id="IPR017981">
    <property type="entry name" value="GPCR_2-like_7TM"/>
</dbReference>
<evidence type="ECO:0000256" key="3">
    <source>
        <dbReference type="ARBA" id="ARBA00022989"/>
    </source>
</evidence>
<evidence type="ECO:0000256" key="7">
    <source>
        <dbReference type="SAM" id="SignalP"/>
    </source>
</evidence>
<dbReference type="GO" id="GO:0005886">
    <property type="term" value="C:plasma membrane"/>
    <property type="evidence" value="ECO:0007669"/>
    <property type="project" value="TreeGrafter"/>
</dbReference>
<feature type="domain" description="C-type lectin" evidence="8">
    <location>
        <begin position="443"/>
        <end position="554"/>
    </location>
</feature>
<evidence type="ECO:0000259" key="10">
    <source>
        <dbReference type="PROSITE" id="PS50261"/>
    </source>
</evidence>
<dbReference type="GO" id="GO:0004930">
    <property type="term" value="F:G protein-coupled receptor activity"/>
    <property type="evidence" value="ECO:0007669"/>
    <property type="project" value="InterPro"/>
</dbReference>
<sequence>MVNVFILLNLVLIIIQTTVSGQGYTTVCDNKVQTNENDTGGICYEVYTGQNYTWDFANTQCTDNGGRLAKIFNEEISIEINRIIQRNSSTTPIRYWIGLSRENSTSVFQWSDGTSLGYENWRDNHPLGGNNCVSVRDNSRDWVSSNCSAELSYICEKDVCEGWTVRNGICYKNFNQRMPADGAEIFCQSQSNSYLAEIPNIFVNNIILDIIGGNHHHIGLRTNTTNYYWKIGDFPLGSEMPSSSDMNRFGIIGRGSEDEWDLVNSNDNEGVVCMIGPLTLEAPPLMCNNTPDDTLVYEGVCYTRILTHSENLDIATLTCNSYNGSLYTFVDDTVNVELRTRFGSGSNLRIQNPGEYGSYTSQVGYFNLYTTRLDPSYPNNPDCRSIVDNGNIEESSSCGNSVTYICMSAEVTPPTVTPIISTIPDDYSYTFPCENVIANIDNIGGICYEAFSGNLTWNEANATCTANGGRLAKILDNAMRNEVYEITQDTNDDYWIGLNRENNTEFKWSDGTSLDYRNWNSDEPMDGSNCASVSKDSRRWFSMDCAANLSYICERDVCQGWRVYNGVCYKKFDSNTSWVESVEYCARHSAYLAEIPDIRVNNIINSVLIGSDDECYIGLHTHSGILSWRIGNFPISIPNITRDTMRYGSISRPGIWSLSKGEERRCVVCMRGPIREEYNTQRCSNTDLGFIVHEGSCYVRRVFAPINLKLAILQCHYFDGTLYRFDIPDLNTKYHNRYVLQDSTVPDGSFIQIQTPNQYPDAYEQVGYFNLLATVIQTNNTGLMCNSIMADGSLTNTSSCNNSVVYYSCKTDYDPYPRILRPLPINETIYTAVFGNRNWDEADEYCRSRGGYLLNTTNNDQQQQIVDKLISTTDEYLDEYYWTGYGSCVAIDKTGNNMTLECNRTFSHICQEPVPPTTPTAPITTAPITTTPITTTPMTTSTVLPITIIKNETVNCADPSTDSPICMELVELATTTRGNFSPVAFLLFKEEFVGSLLIGINITTGVTIEVLEENKVLVIVGLEAESSAVVSVGDNSIQTNPKSFEANTILIILGETYNDTNELASNPASTVIVSDVITLQASNELLGNLSIGFSNTDLKELDLGNSNIQCVFLTSEGNWLSEGIITKFDGNGDGSVECITSHLTTFAVLVTFNSDVRLTDIEKQVLAYISAVLCGLSLATLATSAILYLCIGKKFFRTDINIIQLNFVISLTLALIAFFLLSIPYFAEIDYNNIPPAVCTGIALINHYCWLSVFCWNFCQALHIVIILFGNKLPFKRHYLLVIVIGWSLPIPIVVITLGMGLAFGSYLNTSDELCYLNTENGLIWALLGPLYVLILINMSILILITIVSIYVQRNRRKKPTYLWRLIFGIATTIPLLGLPWILGFLPNLSGLTNNSNLSWLSFVFVILNASQGIIFFIAHVLRNQEIQGLFSSNLKADIDIEPDDKQEKMKREAIEGNLRGTEGTYSLREDVSPNYYCSNGKEKNEIFQNDHTEL</sequence>
<dbReference type="Pfam" id="PF00002">
    <property type="entry name" value="7tm_2"/>
    <property type="match status" value="1"/>
</dbReference>
<feature type="transmembrane region" description="Helical" evidence="6">
    <location>
        <begin position="1324"/>
        <end position="1351"/>
    </location>
</feature>
<accession>A0AAV7JKA5</accession>
<keyword evidence="2 6" id="KW-0812">Transmembrane</keyword>
<keyword evidence="4 6" id="KW-0472">Membrane</keyword>
<dbReference type="PANTHER" id="PTHR12011:SF347">
    <property type="entry name" value="FI21270P1-RELATED"/>
    <property type="match status" value="1"/>
</dbReference>
<dbReference type="Gene3D" id="3.10.100.10">
    <property type="entry name" value="Mannose-Binding Protein A, subunit A"/>
    <property type="match status" value="5"/>
</dbReference>
<dbReference type="PROSITE" id="PS00615">
    <property type="entry name" value="C_TYPE_LECTIN_1"/>
    <property type="match status" value="2"/>
</dbReference>
<dbReference type="PRINTS" id="PR00249">
    <property type="entry name" value="GPCRSECRETIN"/>
</dbReference>
<evidence type="ECO:0000256" key="4">
    <source>
        <dbReference type="ARBA" id="ARBA00023136"/>
    </source>
</evidence>
<comment type="caution">
    <text evidence="11">The sequence shown here is derived from an EMBL/GenBank/DDBJ whole genome shotgun (WGS) entry which is preliminary data.</text>
</comment>
<dbReference type="InterPro" id="IPR016187">
    <property type="entry name" value="CTDL_fold"/>
</dbReference>
<protein>
    <submittedName>
        <fullName evidence="11">Latrophilin-3-like</fullName>
    </submittedName>
</protein>
<dbReference type="Proteomes" id="UP001165289">
    <property type="component" value="Unassembled WGS sequence"/>
</dbReference>
<reference evidence="11 12" key="1">
    <citation type="journal article" date="2023" name="BMC Biol.">
        <title>The compact genome of the sponge Oopsacas minuta (Hexactinellida) is lacking key metazoan core genes.</title>
        <authorList>
            <person name="Santini S."/>
            <person name="Schenkelaars Q."/>
            <person name="Jourda C."/>
            <person name="Duchesne M."/>
            <person name="Belahbib H."/>
            <person name="Rocher C."/>
            <person name="Selva M."/>
            <person name="Riesgo A."/>
            <person name="Vervoort M."/>
            <person name="Leys S.P."/>
            <person name="Kodjabachian L."/>
            <person name="Le Bivic A."/>
            <person name="Borchiellini C."/>
            <person name="Claverie J.M."/>
            <person name="Renard E."/>
        </authorList>
    </citation>
    <scope>NUCLEOTIDE SEQUENCE [LARGE SCALE GENOMIC DNA]</scope>
    <source>
        <strain evidence="11">SPO-2</strain>
    </source>
</reference>
<feature type="domain" description="C-type lectin" evidence="8">
    <location>
        <begin position="39"/>
        <end position="156"/>
    </location>
</feature>
<feature type="domain" description="GAIN-B" evidence="9">
    <location>
        <begin position="1007"/>
        <end position="1156"/>
    </location>
</feature>
<dbReference type="Gene3D" id="1.20.1070.10">
    <property type="entry name" value="Rhodopsin 7-helix transmembrane proteins"/>
    <property type="match status" value="1"/>
</dbReference>
<dbReference type="PANTHER" id="PTHR12011">
    <property type="entry name" value="ADHESION G-PROTEIN COUPLED RECEPTOR"/>
    <property type="match status" value="1"/>
</dbReference>
<feature type="transmembrane region" description="Helical" evidence="6">
    <location>
        <begin position="1398"/>
        <end position="1422"/>
    </location>
</feature>
<dbReference type="Gene3D" id="2.60.220.50">
    <property type="match status" value="1"/>
</dbReference>
<dbReference type="PROSITE" id="PS50221">
    <property type="entry name" value="GAIN_B"/>
    <property type="match status" value="1"/>
</dbReference>
<comment type="subcellular location">
    <subcellularLocation>
        <location evidence="1">Membrane</location>
        <topology evidence="1">Multi-pass membrane protein</topology>
    </subcellularLocation>
</comment>
<evidence type="ECO:0000256" key="1">
    <source>
        <dbReference type="ARBA" id="ARBA00004141"/>
    </source>
</evidence>
<organism evidence="11 12">
    <name type="scientific">Oopsacas minuta</name>
    <dbReference type="NCBI Taxonomy" id="111878"/>
    <lineage>
        <taxon>Eukaryota</taxon>
        <taxon>Metazoa</taxon>
        <taxon>Porifera</taxon>
        <taxon>Hexactinellida</taxon>
        <taxon>Hexasterophora</taxon>
        <taxon>Lyssacinosida</taxon>
        <taxon>Leucopsacidae</taxon>
        <taxon>Oopsacas</taxon>
    </lineage>
</organism>
<keyword evidence="5" id="KW-1015">Disulfide bond</keyword>
<keyword evidence="3 6" id="KW-1133">Transmembrane helix</keyword>
<evidence type="ECO:0000256" key="5">
    <source>
        <dbReference type="ARBA" id="ARBA00023157"/>
    </source>
</evidence>
<dbReference type="SUPFAM" id="SSF56436">
    <property type="entry name" value="C-type lectin-like"/>
    <property type="match status" value="6"/>
</dbReference>
<feature type="transmembrane region" description="Helical" evidence="6">
    <location>
        <begin position="1203"/>
        <end position="1227"/>
    </location>
</feature>
<evidence type="ECO:0000256" key="2">
    <source>
        <dbReference type="ARBA" id="ARBA00022692"/>
    </source>
</evidence>
<dbReference type="InterPro" id="IPR046338">
    <property type="entry name" value="GAIN_dom_sf"/>
</dbReference>
<dbReference type="GO" id="GO:0007166">
    <property type="term" value="P:cell surface receptor signaling pathway"/>
    <property type="evidence" value="ECO:0007669"/>
    <property type="project" value="InterPro"/>
</dbReference>
<feature type="transmembrane region" description="Helical" evidence="6">
    <location>
        <begin position="1165"/>
        <end position="1191"/>
    </location>
</feature>
<evidence type="ECO:0000259" key="8">
    <source>
        <dbReference type="PROSITE" id="PS50041"/>
    </source>
</evidence>
<feature type="transmembrane region" description="Helical" evidence="6">
    <location>
        <begin position="1247"/>
        <end position="1269"/>
    </location>
</feature>
<dbReference type="InterPro" id="IPR000832">
    <property type="entry name" value="GPCR_2_secretin-like"/>
</dbReference>
<feature type="transmembrane region" description="Helical" evidence="6">
    <location>
        <begin position="1281"/>
        <end position="1304"/>
    </location>
</feature>
<gene>
    <name evidence="11" type="ORF">LOD99_6953</name>
</gene>
<keyword evidence="12" id="KW-1185">Reference proteome</keyword>
<dbReference type="InterPro" id="IPR001304">
    <property type="entry name" value="C-type_lectin-like"/>
</dbReference>
<dbReference type="EMBL" id="JAKMXF010000324">
    <property type="protein sequence ID" value="KAI6648880.1"/>
    <property type="molecule type" value="Genomic_DNA"/>
</dbReference>
<dbReference type="SMART" id="SM00034">
    <property type="entry name" value="CLECT"/>
    <property type="match status" value="5"/>
</dbReference>
<evidence type="ECO:0000259" key="9">
    <source>
        <dbReference type="PROSITE" id="PS50221"/>
    </source>
</evidence>
<feature type="domain" description="C-type lectin" evidence="8">
    <location>
        <begin position="564"/>
        <end position="684"/>
    </location>
</feature>
<dbReference type="CDD" id="cd00037">
    <property type="entry name" value="CLECT"/>
    <property type="match status" value="5"/>
</dbReference>
<evidence type="ECO:0000313" key="12">
    <source>
        <dbReference type="Proteomes" id="UP001165289"/>
    </source>
</evidence>